<accession>A0ABP7WZX2</accession>
<name>A0ABP7WZX2_9GAMM</name>
<protein>
    <submittedName>
        <fullName evidence="1">Uncharacterized protein</fullName>
    </submittedName>
</protein>
<sequence>MNASRVIETFGSWGGYTLEEAVSLMNLHVVKKEHFKKNKTPDIEKLGYIAGVVSLNDEIEIIVKFHEEMLQLTKEAVSQQIHIIPDDDDDDFGI</sequence>
<organism evidence="1 2">
    <name type="scientific">Zhongshania borealis</name>
    <dbReference type="NCBI Taxonomy" id="889488"/>
    <lineage>
        <taxon>Bacteria</taxon>
        <taxon>Pseudomonadati</taxon>
        <taxon>Pseudomonadota</taxon>
        <taxon>Gammaproteobacteria</taxon>
        <taxon>Cellvibrionales</taxon>
        <taxon>Spongiibacteraceae</taxon>
        <taxon>Zhongshania</taxon>
    </lineage>
</organism>
<evidence type="ECO:0000313" key="1">
    <source>
        <dbReference type="EMBL" id="GAA4100530.1"/>
    </source>
</evidence>
<gene>
    <name evidence="1" type="ORF">GCM10022414_27570</name>
</gene>
<dbReference type="RefSeq" id="WP_344937025.1">
    <property type="nucleotide sequence ID" value="NZ_BAABDM010000005.1"/>
</dbReference>
<reference evidence="2" key="1">
    <citation type="journal article" date="2019" name="Int. J. Syst. Evol. Microbiol.">
        <title>The Global Catalogue of Microorganisms (GCM) 10K type strain sequencing project: providing services to taxonomists for standard genome sequencing and annotation.</title>
        <authorList>
            <consortium name="The Broad Institute Genomics Platform"/>
            <consortium name="The Broad Institute Genome Sequencing Center for Infectious Disease"/>
            <person name="Wu L."/>
            <person name="Ma J."/>
        </authorList>
    </citation>
    <scope>NUCLEOTIDE SEQUENCE [LARGE SCALE GENOMIC DNA]</scope>
    <source>
        <strain evidence="2">JCM 17304</strain>
    </source>
</reference>
<dbReference type="EMBL" id="BAABDM010000005">
    <property type="protein sequence ID" value="GAA4100530.1"/>
    <property type="molecule type" value="Genomic_DNA"/>
</dbReference>
<comment type="caution">
    <text evidence="1">The sequence shown here is derived from an EMBL/GenBank/DDBJ whole genome shotgun (WGS) entry which is preliminary data.</text>
</comment>
<dbReference type="Proteomes" id="UP001500392">
    <property type="component" value="Unassembled WGS sequence"/>
</dbReference>
<evidence type="ECO:0000313" key="2">
    <source>
        <dbReference type="Proteomes" id="UP001500392"/>
    </source>
</evidence>
<keyword evidence="2" id="KW-1185">Reference proteome</keyword>
<proteinExistence type="predicted"/>